<dbReference type="GO" id="GO:0008270">
    <property type="term" value="F:zinc ion binding"/>
    <property type="evidence" value="ECO:0007669"/>
    <property type="project" value="InterPro"/>
</dbReference>
<dbReference type="PANTHER" id="PTHR47338">
    <property type="entry name" value="ZN(II)2CYS6 TRANSCRIPTION FACTOR (EUROFUNG)-RELATED"/>
    <property type="match status" value="1"/>
</dbReference>
<name>A0A6A6GPM3_9PEZI</name>
<keyword evidence="5" id="KW-0539">Nucleus</keyword>
<feature type="compositionally biased region" description="Polar residues" evidence="6">
    <location>
        <begin position="783"/>
        <end position="794"/>
    </location>
</feature>
<dbReference type="AlphaFoldDB" id="A0A6A6GPM3"/>
<evidence type="ECO:0000256" key="6">
    <source>
        <dbReference type="SAM" id="MobiDB-lite"/>
    </source>
</evidence>
<feature type="domain" description="Zn(2)-C6 fungal-type" evidence="7">
    <location>
        <begin position="16"/>
        <end position="46"/>
    </location>
</feature>
<evidence type="ECO:0000256" key="2">
    <source>
        <dbReference type="ARBA" id="ARBA00022723"/>
    </source>
</evidence>
<dbReference type="GO" id="GO:0006351">
    <property type="term" value="P:DNA-templated transcription"/>
    <property type="evidence" value="ECO:0007669"/>
    <property type="project" value="InterPro"/>
</dbReference>
<evidence type="ECO:0000256" key="3">
    <source>
        <dbReference type="ARBA" id="ARBA00023015"/>
    </source>
</evidence>
<dbReference type="GO" id="GO:0005634">
    <property type="term" value="C:nucleus"/>
    <property type="evidence" value="ECO:0007669"/>
    <property type="project" value="UniProtKB-SubCell"/>
</dbReference>
<dbReference type="PANTHER" id="PTHR47338:SF23">
    <property type="entry name" value="ZN(II)2CYS6 TRANSCRIPTION FACTOR (EUROFUNG)"/>
    <property type="match status" value="1"/>
</dbReference>
<keyword evidence="9" id="KW-1185">Reference proteome</keyword>
<dbReference type="InterPro" id="IPR050815">
    <property type="entry name" value="TF_fung"/>
</dbReference>
<evidence type="ECO:0000313" key="9">
    <source>
        <dbReference type="Proteomes" id="UP000799538"/>
    </source>
</evidence>
<dbReference type="PROSITE" id="PS50048">
    <property type="entry name" value="ZN2_CY6_FUNGAL_2"/>
    <property type="match status" value="1"/>
</dbReference>
<evidence type="ECO:0000313" key="8">
    <source>
        <dbReference type="EMBL" id="KAF2227651.1"/>
    </source>
</evidence>
<dbReference type="InterPro" id="IPR007219">
    <property type="entry name" value="XnlR_reg_dom"/>
</dbReference>
<keyword evidence="2" id="KW-0479">Metal-binding</keyword>
<dbReference type="Pfam" id="PF00172">
    <property type="entry name" value="Zn_clus"/>
    <property type="match status" value="1"/>
</dbReference>
<reference evidence="9" key="1">
    <citation type="journal article" date="2020" name="Stud. Mycol.">
        <title>101 Dothideomycetes genomes: A test case for predicting lifestyles and emergence of pathogens.</title>
        <authorList>
            <person name="Haridas S."/>
            <person name="Albert R."/>
            <person name="Binder M."/>
            <person name="Bloem J."/>
            <person name="LaButti K."/>
            <person name="Salamov A."/>
            <person name="Andreopoulos B."/>
            <person name="Baker S."/>
            <person name="Barry K."/>
            <person name="Bills G."/>
            <person name="Bluhm B."/>
            <person name="Cannon C."/>
            <person name="Castanera R."/>
            <person name="Culley D."/>
            <person name="Daum C."/>
            <person name="Ezra D."/>
            <person name="Gonzalez J."/>
            <person name="Henrissat B."/>
            <person name="Kuo A."/>
            <person name="Liang C."/>
            <person name="Lipzen A."/>
            <person name="Lutzoni F."/>
            <person name="Magnuson J."/>
            <person name="Mondo S."/>
            <person name="Nolan M."/>
            <person name="Ohm R."/>
            <person name="Pangilinan J."/>
            <person name="Park H.-J."/>
            <person name="Ramirez L."/>
            <person name="Alfaro M."/>
            <person name="Sun H."/>
            <person name="Tritt A."/>
            <person name="Yoshinaga Y."/>
            <person name="Zwiers L.-H."/>
            <person name="Turgeon B."/>
            <person name="Goodwin S."/>
            <person name="Spatafora J."/>
            <person name="Crous P."/>
            <person name="Grigoriev I."/>
        </authorList>
    </citation>
    <scope>NUCLEOTIDE SEQUENCE [LARGE SCALE GENOMIC DNA]</scope>
    <source>
        <strain evidence="9">CECT 20119</strain>
    </source>
</reference>
<evidence type="ECO:0000259" key="7">
    <source>
        <dbReference type="PROSITE" id="PS50048"/>
    </source>
</evidence>
<feature type="region of interest" description="Disordered" evidence="6">
    <location>
        <begin position="401"/>
        <end position="420"/>
    </location>
</feature>
<evidence type="ECO:0000256" key="1">
    <source>
        <dbReference type="ARBA" id="ARBA00004123"/>
    </source>
</evidence>
<sequence length="847" mass="95026">MQQQPLNGASEGEHPACTACRKRKLRCSRDIPTCVNCQKTDSECVYFHKRKPGVRVGAIEGLSRRLALLESMLLNDEGTPAIDLVGLAKHSGLSVPTSLRPPRSSFSGNAGTAFDQGDDSEGDDEHTTSPNHRTLDTRRTSFHSPSHGHKRKADDMLEPDDQPHTDFVYPKTLPPADIVHMLVDYFCVSFHHWIPFVNKPRIKAKAREAVWSPGLQLLLHAIVAACLPHVDPDHLSVGRPVEHVVAECRDVVMRNAIGELSIASLQSLVVLVFDLLNSGQHQRAWPLISSLTRAVDYLQLTVDPSLDRPDSLMTPLVLLPPSNDWTENEERRRLFWIVFLFDRFCTVHNGWNTSLTSEDVHQRLPADGYYFTREEPVLTPYFGIWNKSEARIGRSLMHAPAHYQSNDQPDTPVSHRSARSPIRSAPSRLADASHLGAFAYCIEATESLCQVVAYFVRQPVDWNSKKDVLNWLTRFKELDLRLVHWKMLLPPKWRDSNIAREGEPLNLDPNLTLAHLSHNASTTLLHYPIAYPPPAWTKTIPLPSACSAETCRLAASETLQIVTKFLNTTDIDFVNHQFTFCVYIAAKSLLGGPRAEADLQVLDALVGCLDEISARWLRRQHEPGTDQAAKYRDHVKLLRYQQTAEPNFSFDFFDHSGRATRRSDAFTRPAFVPPSRPQTGDPRMDFDTLCHPSPQQRSEPPPPRRQSSIASANSGAATTSTPNAQMVGPQWPQRTQSFPPTNPPSVPTYQQQAWSGQDPGPYQAPGHRGSNGYAKPERIHQPMPQTSTQVPPTWQMSTQGTEAQLADLSAMFMDPRFTDVERVITFEDANFYMPQNGYAQYGNGNLQ</sequence>
<dbReference type="SMART" id="SM00066">
    <property type="entry name" value="GAL4"/>
    <property type="match status" value="1"/>
</dbReference>
<keyword evidence="3" id="KW-0805">Transcription regulation</keyword>
<dbReference type="GO" id="GO:0003677">
    <property type="term" value="F:DNA binding"/>
    <property type="evidence" value="ECO:0007669"/>
    <property type="project" value="InterPro"/>
</dbReference>
<dbReference type="CDD" id="cd00067">
    <property type="entry name" value="GAL4"/>
    <property type="match status" value="1"/>
</dbReference>
<gene>
    <name evidence="8" type="ORF">BDZ85DRAFT_5897</name>
</gene>
<dbReference type="Proteomes" id="UP000799538">
    <property type="component" value="Unassembled WGS sequence"/>
</dbReference>
<dbReference type="OrthoDB" id="4456959at2759"/>
<feature type="compositionally biased region" description="Low complexity" evidence="6">
    <location>
        <begin position="705"/>
        <end position="724"/>
    </location>
</feature>
<keyword evidence="4" id="KW-0804">Transcription</keyword>
<organism evidence="8 9">
    <name type="scientific">Elsinoe ampelina</name>
    <dbReference type="NCBI Taxonomy" id="302913"/>
    <lineage>
        <taxon>Eukaryota</taxon>
        <taxon>Fungi</taxon>
        <taxon>Dikarya</taxon>
        <taxon>Ascomycota</taxon>
        <taxon>Pezizomycotina</taxon>
        <taxon>Dothideomycetes</taxon>
        <taxon>Dothideomycetidae</taxon>
        <taxon>Myriangiales</taxon>
        <taxon>Elsinoaceae</taxon>
        <taxon>Elsinoe</taxon>
    </lineage>
</organism>
<dbReference type="Gene3D" id="4.10.240.10">
    <property type="entry name" value="Zn(2)-C6 fungal-type DNA-binding domain"/>
    <property type="match status" value="1"/>
</dbReference>
<dbReference type="EMBL" id="ML992501">
    <property type="protein sequence ID" value="KAF2227651.1"/>
    <property type="molecule type" value="Genomic_DNA"/>
</dbReference>
<feature type="region of interest" description="Disordered" evidence="6">
    <location>
        <begin position="93"/>
        <end position="168"/>
    </location>
</feature>
<dbReference type="CDD" id="cd12148">
    <property type="entry name" value="fungal_TF_MHR"/>
    <property type="match status" value="1"/>
</dbReference>
<feature type="region of interest" description="Disordered" evidence="6">
    <location>
        <begin position="664"/>
        <end position="794"/>
    </location>
</feature>
<evidence type="ECO:0000256" key="4">
    <source>
        <dbReference type="ARBA" id="ARBA00023163"/>
    </source>
</evidence>
<proteinExistence type="predicted"/>
<dbReference type="SMART" id="SM00906">
    <property type="entry name" value="Fungal_trans"/>
    <property type="match status" value="1"/>
</dbReference>
<evidence type="ECO:0000256" key="5">
    <source>
        <dbReference type="ARBA" id="ARBA00023242"/>
    </source>
</evidence>
<dbReference type="InterPro" id="IPR036864">
    <property type="entry name" value="Zn2-C6_fun-type_DNA-bd_sf"/>
</dbReference>
<dbReference type="SUPFAM" id="SSF57701">
    <property type="entry name" value="Zn2/Cys6 DNA-binding domain"/>
    <property type="match status" value="1"/>
</dbReference>
<dbReference type="InterPro" id="IPR001138">
    <property type="entry name" value="Zn2Cys6_DnaBD"/>
</dbReference>
<dbReference type="Pfam" id="PF04082">
    <property type="entry name" value="Fungal_trans"/>
    <property type="match status" value="1"/>
</dbReference>
<protein>
    <recommendedName>
        <fullName evidence="7">Zn(2)-C6 fungal-type domain-containing protein</fullName>
    </recommendedName>
</protein>
<comment type="subcellular location">
    <subcellularLocation>
        <location evidence="1">Nucleus</location>
    </subcellularLocation>
</comment>
<dbReference type="PROSITE" id="PS00463">
    <property type="entry name" value="ZN2_CY6_FUNGAL_1"/>
    <property type="match status" value="1"/>
</dbReference>
<dbReference type="GO" id="GO:0000981">
    <property type="term" value="F:DNA-binding transcription factor activity, RNA polymerase II-specific"/>
    <property type="evidence" value="ECO:0007669"/>
    <property type="project" value="InterPro"/>
</dbReference>
<accession>A0A6A6GPM3</accession>